<sequence>MFEVELGFVLIEQAEAGCWESDEHGVEPPDANWIWGQRLLGMASKLGIEAGSAAESVSAHWLQMKLEDFAEAEVVPEEVVPEAEVVPGVEVVPEVELALDRKTGLDCGSESGTAVPPISEFEWETVVVSEYQDRFVSENGVVAEVEAEYGAGLTYPAKVDYELGIVSQIGDKIGLEIESLSEYYIASEGWLVHEGFIKYI</sequence>
<gene>
    <name evidence="1" type="ORF">CCHLO57077_00019334</name>
</gene>
<comment type="caution">
    <text evidence="1">The sequence shown here is derived from an EMBL/GenBank/DDBJ whole genome shotgun (WGS) entry which is preliminary data.</text>
</comment>
<dbReference type="AlphaFoldDB" id="A0AA35LQX2"/>
<evidence type="ECO:0000313" key="1">
    <source>
        <dbReference type="EMBL" id="CAI6027694.1"/>
    </source>
</evidence>
<name>A0AA35LQX2_9HYPO</name>
<dbReference type="EMBL" id="CABFNP030000470">
    <property type="protein sequence ID" value="CAI6027694.1"/>
    <property type="molecule type" value="Genomic_DNA"/>
</dbReference>
<dbReference type="Proteomes" id="UP001160390">
    <property type="component" value="Unassembled WGS sequence"/>
</dbReference>
<proteinExistence type="predicted"/>
<reference evidence="1" key="1">
    <citation type="submission" date="2023-01" db="EMBL/GenBank/DDBJ databases">
        <authorList>
            <person name="Piombo E."/>
        </authorList>
    </citation>
    <scope>NUCLEOTIDE SEQUENCE</scope>
</reference>
<evidence type="ECO:0000313" key="2">
    <source>
        <dbReference type="Proteomes" id="UP001160390"/>
    </source>
</evidence>
<keyword evidence="2" id="KW-1185">Reference proteome</keyword>
<accession>A0AA35LQX2</accession>
<organism evidence="1 2">
    <name type="scientific">Clonostachys chloroleuca</name>
    <dbReference type="NCBI Taxonomy" id="1926264"/>
    <lineage>
        <taxon>Eukaryota</taxon>
        <taxon>Fungi</taxon>
        <taxon>Dikarya</taxon>
        <taxon>Ascomycota</taxon>
        <taxon>Pezizomycotina</taxon>
        <taxon>Sordariomycetes</taxon>
        <taxon>Hypocreomycetidae</taxon>
        <taxon>Hypocreales</taxon>
        <taxon>Bionectriaceae</taxon>
        <taxon>Clonostachys</taxon>
    </lineage>
</organism>
<protein>
    <submittedName>
        <fullName evidence="1">Uncharacterized protein</fullName>
    </submittedName>
</protein>